<proteinExistence type="predicted"/>
<name>A0A1B0BLN1_9MUSC</name>
<protein>
    <submittedName>
        <fullName evidence="2">Uncharacterized protein</fullName>
    </submittedName>
</protein>
<dbReference type="Proteomes" id="UP000092460">
    <property type="component" value="Unassembled WGS sequence"/>
</dbReference>
<keyword evidence="1" id="KW-1133">Transmembrane helix</keyword>
<evidence type="ECO:0000313" key="3">
    <source>
        <dbReference type="Proteomes" id="UP000092460"/>
    </source>
</evidence>
<keyword evidence="3" id="KW-1185">Reference proteome</keyword>
<dbReference type="EnsemblMetazoa" id="GPPI034063-RA">
    <property type="protein sequence ID" value="GPPI034063-PA"/>
    <property type="gene ID" value="GPPI034063"/>
</dbReference>
<dbReference type="EMBL" id="JXJN01016494">
    <property type="status" value="NOT_ANNOTATED_CDS"/>
    <property type="molecule type" value="Genomic_DNA"/>
</dbReference>
<dbReference type="AlphaFoldDB" id="A0A1B0BLN1"/>
<evidence type="ECO:0000313" key="2">
    <source>
        <dbReference type="EnsemblMetazoa" id="GPPI034063-PA"/>
    </source>
</evidence>
<keyword evidence="1" id="KW-0812">Transmembrane</keyword>
<evidence type="ECO:0000256" key="1">
    <source>
        <dbReference type="SAM" id="Phobius"/>
    </source>
</evidence>
<sequence>MLKVVNAAGNTSVTVASKFKTISSSANGRDQRCLAFVGLIICGKCCSTIIVDLWSLLLLIIDSRDKVVPIRLSMAITFPSTKGFLKPARNVPPDELSASLLFKACSECQLISQLLQLKHSTLHVDKKKEK</sequence>
<dbReference type="VEuPathDB" id="VectorBase:GPPI034063"/>
<organism evidence="2 3">
    <name type="scientific">Glossina palpalis gambiensis</name>
    <dbReference type="NCBI Taxonomy" id="67801"/>
    <lineage>
        <taxon>Eukaryota</taxon>
        <taxon>Metazoa</taxon>
        <taxon>Ecdysozoa</taxon>
        <taxon>Arthropoda</taxon>
        <taxon>Hexapoda</taxon>
        <taxon>Insecta</taxon>
        <taxon>Pterygota</taxon>
        <taxon>Neoptera</taxon>
        <taxon>Endopterygota</taxon>
        <taxon>Diptera</taxon>
        <taxon>Brachycera</taxon>
        <taxon>Muscomorpha</taxon>
        <taxon>Hippoboscoidea</taxon>
        <taxon>Glossinidae</taxon>
        <taxon>Glossina</taxon>
    </lineage>
</organism>
<dbReference type="EMBL" id="JXJN01016493">
    <property type="status" value="NOT_ANNOTATED_CDS"/>
    <property type="molecule type" value="Genomic_DNA"/>
</dbReference>
<accession>A0A1B0BLN1</accession>
<feature type="transmembrane region" description="Helical" evidence="1">
    <location>
        <begin position="34"/>
        <end position="61"/>
    </location>
</feature>
<reference evidence="3" key="1">
    <citation type="submission" date="2015-01" db="EMBL/GenBank/DDBJ databases">
        <authorList>
            <person name="Aksoy S."/>
            <person name="Warren W."/>
            <person name="Wilson R.K."/>
        </authorList>
    </citation>
    <scope>NUCLEOTIDE SEQUENCE [LARGE SCALE GENOMIC DNA]</scope>
    <source>
        <strain evidence="3">IAEA</strain>
    </source>
</reference>
<keyword evidence="1" id="KW-0472">Membrane</keyword>
<reference evidence="2" key="2">
    <citation type="submission" date="2020-05" db="UniProtKB">
        <authorList>
            <consortium name="EnsemblMetazoa"/>
        </authorList>
    </citation>
    <scope>IDENTIFICATION</scope>
    <source>
        <strain evidence="2">IAEA</strain>
    </source>
</reference>